<dbReference type="RefSeq" id="XP_022470940.1">
    <property type="nucleotide sequence ID" value="XM_022622529.1"/>
</dbReference>
<proteinExistence type="predicted"/>
<sequence length="82" mass="8856">METPPIEVSSIPIGGEPSSAHNTTTDVDSDTEAMAQYFTDLIDVFTSSFSSPTANGKVLMDHIIRAHGYRQRRGVTKGDSVL</sequence>
<protein>
    <submittedName>
        <fullName evidence="2">Uncharacterized protein</fullName>
    </submittedName>
</protein>
<reference evidence="2 3" key="1">
    <citation type="submission" date="2016-09" db="EMBL/GenBank/DDBJ databases">
        <authorList>
            <person name="Capua I."/>
            <person name="De Benedictis P."/>
            <person name="Joannis T."/>
            <person name="Lombin L.H."/>
            <person name="Cattoli G."/>
        </authorList>
    </citation>
    <scope>NUCLEOTIDE SEQUENCE [LARGE SCALE GENOMIC DNA]</scope>
    <source>
        <strain evidence="2 3">IMI 309357</strain>
    </source>
</reference>
<evidence type="ECO:0000313" key="3">
    <source>
        <dbReference type="Proteomes" id="UP000176998"/>
    </source>
</evidence>
<evidence type="ECO:0000313" key="2">
    <source>
        <dbReference type="EMBL" id="OHE93776.1"/>
    </source>
</evidence>
<gene>
    <name evidence="2" type="ORF">CORC01_10902</name>
</gene>
<evidence type="ECO:0000256" key="1">
    <source>
        <dbReference type="SAM" id="MobiDB-lite"/>
    </source>
</evidence>
<dbReference type="EMBL" id="MJBS01000112">
    <property type="protein sequence ID" value="OHE93776.1"/>
    <property type="molecule type" value="Genomic_DNA"/>
</dbReference>
<feature type="region of interest" description="Disordered" evidence="1">
    <location>
        <begin position="1"/>
        <end position="26"/>
    </location>
</feature>
<organism evidence="2 3">
    <name type="scientific">Colletotrichum orchidophilum</name>
    <dbReference type="NCBI Taxonomy" id="1209926"/>
    <lineage>
        <taxon>Eukaryota</taxon>
        <taxon>Fungi</taxon>
        <taxon>Dikarya</taxon>
        <taxon>Ascomycota</taxon>
        <taxon>Pezizomycotina</taxon>
        <taxon>Sordariomycetes</taxon>
        <taxon>Hypocreomycetidae</taxon>
        <taxon>Glomerellales</taxon>
        <taxon>Glomerellaceae</taxon>
        <taxon>Colletotrichum</taxon>
    </lineage>
</organism>
<keyword evidence="3" id="KW-1185">Reference proteome</keyword>
<dbReference type="GeneID" id="34564039"/>
<comment type="caution">
    <text evidence="2">The sequence shown here is derived from an EMBL/GenBank/DDBJ whole genome shotgun (WGS) entry which is preliminary data.</text>
</comment>
<dbReference type="Proteomes" id="UP000176998">
    <property type="component" value="Unassembled WGS sequence"/>
</dbReference>
<dbReference type="AlphaFoldDB" id="A0A1G4AXD2"/>
<accession>A0A1G4AXD2</accession>
<name>A0A1G4AXD2_9PEZI</name>